<dbReference type="GO" id="GO:0009535">
    <property type="term" value="C:chloroplast thylakoid membrane"/>
    <property type="evidence" value="ECO:0007669"/>
    <property type="project" value="UniProtKB-SubCell"/>
</dbReference>
<organism evidence="10">
    <name type="scientific">Licmophora sp</name>
    <dbReference type="NCBI Taxonomy" id="2115823"/>
    <lineage>
        <taxon>Eukaryota</taxon>
        <taxon>Sar</taxon>
        <taxon>Stramenopiles</taxon>
        <taxon>Ochrophyta</taxon>
        <taxon>Bacillariophyta</taxon>
        <taxon>Fragilariophyceae</taxon>
        <taxon>Fragilariophycidae</taxon>
        <taxon>Licmophorales</taxon>
        <taxon>Licmophoraceae</taxon>
        <taxon>Licmophora</taxon>
    </lineage>
</organism>
<evidence type="ECO:0000256" key="9">
    <source>
        <dbReference type="HAMAP-Rule" id="MF_01416"/>
    </source>
</evidence>
<dbReference type="GO" id="GO:0046933">
    <property type="term" value="F:proton-transporting ATP synthase activity, rotational mechanism"/>
    <property type="evidence" value="ECO:0007669"/>
    <property type="project" value="UniProtKB-UniRule"/>
</dbReference>
<geneLocation type="chloroplast" evidence="10"/>
<evidence type="ECO:0000256" key="2">
    <source>
        <dbReference type="ARBA" id="ARBA00007046"/>
    </source>
</evidence>
<comment type="subunit">
    <text evidence="9">F-type ATPases have 2 components, F(1) - the catalytic core - and F(0) - the membrane proton channel. F(1) has five subunits: alpha(3), beta(3), gamma(1), delta(1), epsilon(1). CF(0) has four main subunits: a(1), b(1), b'(1) and c(10-14). The alpha and beta chains form an alternating ring which encloses part of the gamma chain. F(1) is attached to F(0) by a central stalk formed by the gamma and epsilon chains, while a peripheral stalk is formed by the delta, b and b' chains.</text>
</comment>
<evidence type="ECO:0000256" key="3">
    <source>
        <dbReference type="ARBA" id="ARBA00022448"/>
    </source>
</evidence>
<dbReference type="SUPFAM" id="SSF47928">
    <property type="entry name" value="N-terminal domain of the delta subunit of the F1F0-ATP synthase"/>
    <property type="match status" value="1"/>
</dbReference>
<keyword evidence="6 9" id="KW-0793">Thylakoid</keyword>
<name>A0A2U9NNK0_9STRA</name>
<dbReference type="GO" id="GO:0045259">
    <property type="term" value="C:proton-transporting ATP synthase complex"/>
    <property type="evidence" value="ECO:0007669"/>
    <property type="project" value="UniProtKB-KW"/>
</dbReference>
<evidence type="ECO:0000256" key="4">
    <source>
        <dbReference type="ARBA" id="ARBA00022781"/>
    </source>
</evidence>
<dbReference type="PANTHER" id="PTHR11910">
    <property type="entry name" value="ATP SYNTHASE DELTA CHAIN"/>
    <property type="match status" value="1"/>
</dbReference>
<dbReference type="Gene3D" id="1.10.520.20">
    <property type="entry name" value="N-terminal domain of the delta subunit of the F1F0-ATP synthase"/>
    <property type="match status" value="1"/>
</dbReference>
<comment type="function">
    <text evidence="9">This protein is part of the stalk that links CF(0) to CF(1). It either transmits conformational changes from CF(0) to CF(1) or is implicated in proton conduction.</text>
</comment>
<evidence type="ECO:0000256" key="6">
    <source>
        <dbReference type="ARBA" id="ARBA00023078"/>
    </source>
</evidence>
<keyword evidence="4 9" id="KW-0375">Hydrogen ion transport</keyword>
<keyword evidence="5 9" id="KW-0406">Ion transport</keyword>
<comment type="similarity">
    <text evidence="2 9">Belongs to the ATPase delta chain family.</text>
</comment>
<keyword evidence="7 9" id="KW-0472">Membrane</keyword>
<dbReference type="HAMAP" id="MF_01416">
    <property type="entry name" value="ATP_synth_delta_bact"/>
    <property type="match status" value="1"/>
</dbReference>
<dbReference type="InterPro" id="IPR000711">
    <property type="entry name" value="ATPase_OSCP/dsu"/>
</dbReference>
<reference evidence="10" key="1">
    <citation type="journal article" date="2018" name="Adv. Bot. Res.">
        <title>Evolution of the Plastid Genomes in Diatoms.</title>
        <authorList>
            <person name="Yu M."/>
            <person name="Ashworth M.P."/>
            <person name="Hajrah N.H."/>
            <person name="Khiyami M.A."/>
            <person name="Sabir M.J."/>
            <person name="Alhebshi A.M."/>
            <person name="Al-Malki A.L."/>
            <person name="Sabir J.S.M."/>
            <person name="Theriot E.C."/>
            <person name="Jansen R.K."/>
        </authorList>
    </citation>
    <scope>NUCLEOTIDE SEQUENCE</scope>
</reference>
<evidence type="ECO:0000256" key="7">
    <source>
        <dbReference type="ARBA" id="ARBA00023136"/>
    </source>
</evidence>
<keyword evidence="10" id="KW-0934">Plastid</keyword>
<accession>A0A2U9NNK0</accession>
<keyword evidence="3 9" id="KW-0813">Transport</keyword>
<keyword evidence="10" id="KW-0150">Chloroplast</keyword>
<evidence type="ECO:0000256" key="1">
    <source>
        <dbReference type="ARBA" id="ARBA00004370"/>
    </source>
</evidence>
<dbReference type="InterPro" id="IPR026015">
    <property type="entry name" value="ATP_synth_OSCP/delta_N_sf"/>
</dbReference>
<evidence type="ECO:0000313" key="10">
    <source>
        <dbReference type="EMBL" id="AWT38662.1"/>
    </source>
</evidence>
<proteinExistence type="inferred from homology"/>
<comment type="function">
    <text evidence="9">F(1)F(0) ATP synthase produces ATP from ADP in the presence of a proton or sodium gradient. F-type ATPases consist of two structural domains, F(1) containing the extramembraneous catalytic core and F(0) containing the membrane proton channel, linked together by a central stalk and a peripheral stalk. During catalysis, ATP synthesis in the catalytic domain of F(1) is coupled via a rotary mechanism of the central stalk subunits to proton translocation.</text>
</comment>
<protein>
    <recommendedName>
        <fullName evidence="9">ATP synthase subunit delta, chloroplastic</fullName>
    </recommendedName>
    <alternativeName>
        <fullName evidence="9">ATP synthase F(1) sector subunit delta</fullName>
    </alternativeName>
    <alternativeName>
        <fullName evidence="9">F-type ATPase subunit delta</fullName>
    </alternativeName>
</protein>
<keyword evidence="9" id="KW-0139">CF(1)</keyword>
<comment type="subcellular location">
    <subcellularLocation>
        <location evidence="1">Membrane</location>
    </subcellularLocation>
    <subcellularLocation>
        <location evidence="9">Plastid</location>
        <location evidence="9">Chloroplast thylakoid membrane</location>
        <topology evidence="9">Peripheral membrane protein</topology>
    </subcellularLocation>
</comment>
<sequence>MSKNPIALKVAAPYARALFDFVNDTGTLFEVTSDIQNIQGLLFKSRELVECLQNPLISGEAKQEILIKVVGKKMNTETLQFLTSLIRKDRINLLPTILFSYLELVYKTACSRAFQIVSAKALSNGQRTRLIKKIKSIAKFDRIMVEFSTDESLIGGFLIRNQGKVVDYTVKNKLKTLAKQLDTVLEI</sequence>
<dbReference type="NCBIfam" id="TIGR01145">
    <property type="entry name" value="ATP_synt_delta"/>
    <property type="match status" value="1"/>
</dbReference>
<dbReference type="AlphaFoldDB" id="A0A2U9NNK0"/>
<keyword evidence="8 9" id="KW-0066">ATP synthesis</keyword>
<evidence type="ECO:0000256" key="5">
    <source>
        <dbReference type="ARBA" id="ARBA00023065"/>
    </source>
</evidence>
<gene>
    <name evidence="9 10" type="primary">atpD</name>
</gene>
<evidence type="ECO:0000256" key="8">
    <source>
        <dbReference type="ARBA" id="ARBA00023310"/>
    </source>
</evidence>
<dbReference type="PRINTS" id="PR00125">
    <property type="entry name" value="ATPASEDELTA"/>
</dbReference>
<dbReference type="Pfam" id="PF00213">
    <property type="entry name" value="OSCP"/>
    <property type="match status" value="1"/>
</dbReference>
<dbReference type="EMBL" id="MG755795">
    <property type="protein sequence ID" value="AWT38662.1"/>
    <property type="molecule type" value="Genomic_DNA"/>
</dbReference>